<reference evidence="1 2" key="1">
    <citation type="journal article" date="2023" name="Hortic Res">
        <title>Pangenome of water caltrop reveals structural variations and asymmetric subgenome divergence after allopolyploidization.</title>
        <authorList>
            <person name="Zhang X."/>
            <person name="Chen Y."/>
            <person name="Wang L."/>
            <person name="Yuan Y."/>
            <person name="Fang M."/>
            <person name="Shi L."/>
            <person name="Lu R."/>
            <person name="Comes H.P."/>
            <person name="Ma Y."/>
            <person name="Chen Y."/>
            <person name="Huang G."/>
            <person name="Zhou Y."/>
            <person name="Zheng Z."/>
            <person name="Qiu Y."/>
        </authorList>
    </citation>
    <scope>NUCLEOTIDE SEQUENCE [LARGE SCALE GENOMIC DNA]</scope>
    <source>
        <tissue evidence="1">Roots</tissue>
    </source>
</reference>
<evidence type="ECO:0000313" key="2">
    <source>
        <dbReference type="Proteomes" id="UP001345219"/>
    </source>
</evidence>
<keyword evidence="2" id="KW-1185">Reference proteome</keyword>
<name>A0AAN7KW28_9MYRT</name>
<accession>A0AAN7KW28</accession>
<protein>
    <submittedName>
        <fullName evidence="1">Uncharacterized protein</fullName>
    </submittedName>
</protein>
<dbReference type="AlphaFoldDB" id="A0AAN7KW28"/>
<organism evidence="1 2">
    <name type="scientific">Trapa incisa</name>
    <dbReference type="NCBI Taxonomy" id="236973"/>
    <lineage>
        <taxon>Eukaryota</taxon>
        <taxon>Viridiplantae</taxon>
        <taxon>Streptophyta</taxon>
        <taxon>Embryophyta</taxon>
        <taxon>Tracheophyta</taxon>
        <taxon>Spermatophyta</taxon>
        <taxon>Magnoliopsida</taxon>
        <taxon>eudicotyledons</taxon>
        <taxon>Gunneridae</taxon>
        <taxon>Pentapetalae</taxon>
        <taxon>rosids</taxon>
        <taxon>malvids</taxon>
        <taxon>Myrtales</taxon>
        <taxon>Lythraceae</taxon>
        <taxon>Trapa</taxon>
    </lineage>
</organism>
<dbReference type="EMBL" id="JAXIOK010000004">
    <property type="protein sequence ID" value="KAK4774060.1"/>
    <property type="molecule type" value="Genomic_DNA"/>
</dbReference>
<dbReference type="Proteomes" id="UP001345219">
    <property type="component" value="Chromosome 22"/>
</dbReference>
<sequence>MVDTKLLPPSGSMEEELAIPSSRTRTRILIRIAAGTAAIGEALSLIEYNRLDRGKLRGGGGYIISMAYG</sequence>
<gene>
    <name evidence="1" type="ORF">SAY87_029079</name>
</gene>
<proteinExistence type="predicted"/>
<comment type="caution">
    <text evidence="1">The sequence shown here is derived from an EMBL/GenBank/DDBJ whole genome shotgun (WGS) entry which is preliminary data.</text>
</comment>
<evidence type="ECO:0000313" key="1">
    <source>
        <dbReference type="EMBL" id="KAK4774060.1"/>
    </source>
</evidence>